<keyword evidence="3" id="KW-0175">Coiled coil</keyword>
<dbReference type="EMBL" id="JAKOGI010000115">
    <property type="protein sequence ID" value="KAJ8443585.1"/>
    <property type="molecule type" value="Genomic_DNA"/>
</dbReference>
<keyword evidence="4" id="KW-0539">Nucleus</keyword>
<feature type="region of interest" description="Disordered" evidence="5">
    <location>
        <begin position="1"/>
        <end position="159"/>
    </location>
</feature>
<proteinExistence type="inferred from homology"/>
<dbReference type="GO" id="GO:0006364">
    <property type="term" value="P:rRNA processing"/>
    <property type="evidence" value="ECO:0007669"/>
    <property type="project" value="InterPro"/>
</dbReference>
<reference evidence="8" key="1">
    <citation type="submission" date="2022-04" db="EMBL/GenBank/DDBJ databases">
        <title>Carnegiea gigantea Genome sequencing and assembly v2.</title>
        <authorList>
            <person name="Copetti D."/>
            <person name="Sanderson M.J."/>
            <person name="Burquez A."/>
            <person name="Wojciechowski M.F."/>
        </authorList>
    </citation>
    <scope>NUCLEOTIDE SEQUENCE</scope>
    <source>
        <strain evidence="8">SGP5-SGP5p</strain>
        <tissue evidence="8">Aerial part</tissue>
    </source>
</reference>
<dbReference type="Proteomes" id="UP001153076">
    <property type="component" value="Unassembled WGS sequence"/>
</dbReference>
<feature type="region of interest" description="Disordered" evidence="5">
    <location>
        <begin position="360"/>
        <end position="509"/>
    </location>
</feature>
<feature type="compositionally biased region" description="Basic residues" evidence="5">
    <location>
        <begin position="443"/>
        <end position="456"/>
    </location>
</feature>
<feature type="compositionally biased region" description="Acidic residues" evidence="5">
    <location>
        <begin position="461"/>
        <end position="470"/>
    </location>
</feature>
<comment type="subcellular location">
    <subcellularLocation>
        <location evidence="1">Nucleus</location>
        <location evidence="1">Nucleolus</location>
    </subcellularLocation>
</comment>
<feature type="compositionally biased region" description="Acidic residues" evidence="5">
    <location>
        <begin position="360"/>
        <end position="379"/>
    </location>
</feature>
<dbReference type="AlphaFoldDB" id="A0A9Q1KHF6"/>
<dbReference type="GO" id="GO:0005730">
    <property type="term" value="C:nucleolus"/>
    <property type="evidence" value="ECO:0007669"/>
    <property type="project" value="UniProtKB-SubCell"/>
</dbReference>
<feature type="compositionally biased region" description="Basic and acidic residues" evidence="5">
    <location>
        <begin position="380"/>
        <end position="390"/>
    </location>
</feature>
<feature type="compositionally biased region" description="Basic and acidic residues" evidence="5">
    <location>
        <begin position="100"/>
        <end position="113"/>
    </location>
</feature>
<evidence type="ECO:0008006" key="10">
    <source>
        <dbReference type="Google" id="ProtNLM"/>
    </source>
</evidence>
<feature type="compositionally biased region" description="Acidic residues" evidence="5">
    <location>
        <begin position="114"/>
        <end position="128"/>
    </location>
</feature>
<feature type="compositionally biased region" description="Acidic residues" evidence="5">
    <location>
        <begin position="400"/>
        <end position="410"/>
    </location>
</feature>
<evidence type="ECO:0000259" key="7">
    <source>
        <dbReference type="Pfam" id="PF25121"/>
    </source>
</evidence>
<feature type="region of interest" description="Disordered" evidence="5">
    <location>
        <begin position="532"/>
        <end position="690"/>
    </location>
</feature>
<evidence type="ECO:0000259" key="6">
    <source>
        <dbReference type="Pfam" id="PF08159"/>
    </source>
</evidence>
<accession>A0A9Q1KHF6</accession>
<feature type="compositionally biased region" description="Basic and acidic residues" evidence="5">
    <location>
        <begin position="51"/>
        <end position="66"/>
    </location>
</feature>
<evidence type="ECO:0000256" key="5">
    <source>
        <dbReference type="SAM" id="MobiDB-lite"/>
    </source>
</evidence>
<dbReference type="GO" id="GO:0003723">
    <property type="term" value="F:RNA binding"/>
    <property type="evidence" value="ECO:0007669"/>
    <property type="project" value="TreeGrafter"/>
</dbReference>
<evidence type="ECO:0000256" key="2">
    <source>
        <dbReference type="ARBA" id="ARBA00009087"/>
    </source>
</evidence>
<gene>
    <name evidence="8" type="ORF">Cgig2_019567</name>
</gene>
<dbReference type="InterPro" id="IPR056750">
    <property type="entry name" value="RRM_ESF1"/>
</dbReference>
<feature type="compositionally biased region" description="Basic and acidic residues" evidence="5">
    <location>
        <begin position="541"/>
        <end position="552"/>
    </location>
</feature>
<keyword evidence="9" id="KW-1185">Reference proteome</keyword>
<feature type="domain" description="NUC153" evidence="6">
    <location>
        <begin position="558"/>
        <end position="584"/>
    </location>
</feature>
<organism evidence="8 9">
    <name type="scientific">Carnegiea gigantea</name>
    <dbReference type="NCBI Taxonomy" id="171969"/>
    <lineage>
        <taxon>Eukaryota</taxon>
        <taxon>Viridiplantae</taxon>
        <taxon>Streptophyta</taxon>
        <taxon>Embryophyta</taxon>
        <taxon>Tracheophyta</taxon>
        <taxon>Spermatophyta</taxon>
        <taxon>Magnoliopsida</taxon>
        <taxon>eudicotyledons</taxon>
        <taxon>Gunneridae</taxon>
        <taxon>Pentapetalae</taxon>
        <taxon>Caryophyllales</taxon>
        <taxon>Cactineae</taxon>
        <taxon>Cactaceae</taxon>
        <taxon>Cactoideae</taxon>
        <taxon>Echinocereeae</taxon>
        <taxon>Carnegiea</taxon>
    </lineage>
</organism>
<feature type="compositionally biased region" description="Basic and acidic residues" evidence="5">
    <location>
        <begin position="82"/>
        <end position="93"/>
    </location>
</feature>
<comment type="similarity">
    <text evidence="2">Belongs to the ESF1 family.</text>
</comment>
<dbReference type="PANTHER" id="PTHR12202:SF0">
    <property type="entry name" value="ESF1 HOMOLOG"/>
    <property type="match status" value="1"/>
</dbReference>
<evidence type="ECO:0000256" key="3">
    <source>
        <dbReference type="ARBA" id="ARBA00023054"/>
    </source>
</evidence>
<feature type="region of interest" description="Disordered" evidence="5">
    <location>
        <begin position="221"/>
        <end position="245"/>
    </location>
</feature>
<feature type="compositionally biased region" description="Basic and acidic residues" evidence="5">
    <location>
        <begin position="500"/>
        <end position="509"/>
    </location>
</feature>
<feature type="compositionally biased region" description="Acidic residues" evidence="5">
    <location>
        <begin position="136"/>
        <end position="156"/>
    </location>
</feature>
<dbReference type="InterPro" id="IPR012580">
    <property type="entry name" value="NUC153"/>
</dbReference>
<evidence type="ECO:0000313" key="9">
    <source>
        <dbReference type="Proteomes" id="UP001153076"/>
    </source>
</evidence>
<dbReference type="Pfam" id="PF25121">
    <property type="entry name" value="RRM_ESF1"/>
    <property type="match status" value="1"/>
</dbReference>
<dbReference type="InterPro" id="IPR039754">
    <property type="entry name" value="Esf1"/>
</dbReference>
<dbReference type="OrthoDB" id="431825at2759"/>
<evidence type="ECO:0000256" key="1">
    <source>
        <dbReference type="ARBA" id="ARBA00004604"/>
    </source>
</evidence>
<dbReference type="Pfam" id="PF08159">
    <property type="entry name" value="NUC153"/>
    <property type="match status" value="1"/>
</dbReference>
<comment type="caution">
    <text evidence="8">The sequence shown here is derived from an EMBL/GenBank/DDBJ whole genome shotgun (WGS) entry which is preliminary data.</text>
</comment>
<evidence type="ECO:0000313" key="8">
    <source>
        <dbReference type="EMBL" id="KAJ8443585.1"/>
    </source>
</evidence>
<evidence type="ECO:0000256" key="4">
    <source>
        <dbReference type="ARBA" id="ARBA00023242"/>
    </source>
</evidence>
<dbReference type="PANTHER" id="PTHR12202">
    <property type="entry name" value="ESF1 HOMOLOG"/>
    <property type="match status" value="1"/>
</dbReference>
<feature type="domain" description="ESF1 RRM" evidence="7">
    <location>
        <begin position="165"/>
        <end position="308"/>
    </location>
</feature>
<sequence>MGSKKKNNVIGGDSANDGENGKGKQVIADPRFSKVHSDPRFQKLPKHKAKVAIDERFNRMFTDKRFAGSSAPLDKRGKPKKHSENALRRYYRQEDDEEQENRKKREKPSKSESSDESSESESESDLESDVSTSTTDTDDEADDADMTEGDASDEVENVPLIEKETHRLAVVNMDWSQVKAVDLFVMLSSFLPKGGQIKSVAVYPSEFGLQRMQEEAVRGPALLFDDEKKDNDNEEEDDDDEIDTEKLRAYEKSRLRYYYAVVECDSVATADYLYKTCDGVEFERSSNVLDLRFIPDSMEFKNPPRDVAKEAPTDYDGLDFHTRALQHSNVLLSWDDDEPHRLKKLRRKYTEEQLAELELNEFLASEESENDEDENDNEDASGKKEKKLEMYRALVQFGDGSEEDDDDGQDMEVTFNTGLEDLSNKILQKKDKGSETVWEAYLRKRKEKKKARKSRSKNSSDDESDESDQEPPERPDDFFEEEPPGERAKKVGHPKKNRKKESLEKAAEASRAELELLLADENGAGDKVKGYKIKQRKGKKGKEALDEEKIPTVDDDDDPRFSTLFTNPGFALDPTDPQFKRSAPYFRQLAQKQQKGREEWRTDNGSMELPRGTSSDSVENEKKRAIDTSKKEKNELSTMVKSLKMKSQQISVPSSVKSKKEKMGSNGSAAKEKKHNLPSLDRPKKKKVKV</sequence>
<feature type="compositionally biased region" description="Basic and acidic residues" evidence="5">
    <location>
        <begin position="31"/>
        <end position="41"/>
    </location>
</feature>
<name>A0A9Q1KHF6_9CARY</name>
<feature type="compositionally biased region" description="Low complexity" evidence="5">
    <location>
        <begin position="646"/>
        <end position="656"/>
    </location>
</feature>
<protein>
    <recommendedName>
        <fullName evidence="10">NUC153 domain-containing protein</fullName>
    </recommendedName>
</protein>
<feature type="compositionally biased region" description="Basic and acidic residues" evidence="5">
    <location>
        <begin position="619"/>
        <end position="635"/>
    </location>
</feature>
<feature type="compositionally biased region" description="Acidic residues" evidence="5">
    <location>
        <begin position="232"/>
        <end position="243"/>
    </location>
</feature>
<feature type="compositionally biased region" description="Basic residues" evidence="5">
    <location>
        <begin position="490"/>
        <end position="499"/>
    </location>
</feature>